<evidence type="ECO:0000313" key="5">
    <source>
        <dbReference type="Proteomes" id="UP000829685"/>
    </source>
</evidence>
<name>A0A9Q0ATL9_9PEZI</name>
<keyword evidence="2" id="KW-1133">Transmembrane helix</keyword>
<accession>A0A9Q0ATL9</accession>
<comment type="caution">
    <text evidence="4">The sequence shown here is derived from an EMBL/GenBank/DDBJ whole genome shotgun (WGS) entry which is preliminary data.</text>
</comment>
<reference evidence="4" key="1">
    <citation type="submission" date="2021-03" db="EMBL/GenBank/DDBJ databases">
        <title>Revisited historic fungal species revealed as producer of novel bioactive compounds through whole genome sequencing and comparative genomics.</title>
        <authorList>
            <person name="Vignolle G.A."/>
            <person name="Hochenegger N."/>
            <person name="Mach R.L."/>
            <person name="Mach-Aigner A.R."/>
            <person name="Javad Rahimi M."/>
            <person name="Salim K.A."/>
            <person name="Chan C.M."/>
            <person name="Lim L.B.L."/>
            <person name="Cai F."/>
            <person name="Druzhinina I.S."/>
            <person name="U'Ren J.M."/>
            <person name="Derntl C."/>
        </authorList>
    </citation>
    <scope>NUCLEOTIDE SEQUENCE</scope>
    <source>
        <strain evidence="4">TUCIM 5799</strain>
    </source>
</reference>
<sequence length="301" mass="31603">MFAHPAAPLTLILLAQALVGVAQSTRQCYDPAGYRFDDIPCSNDTSQHSLCCGPGWTCLDNKVCRYTGTTQPALVYNTLVRGTCTDETFQSDACPQFCLAGDANKNGNFIQNCNNGTGCCMIGGAACSCLPGAPDALDFGTTNILQSQSVIPLVEKDVSSSASPSTTSTTSAATSPSTLVADPVNTSVSSSPSQPGGLSVGAVAGISVAIGLVAIVAAGFSIRYCLLRRRRDSKNGKPLAENGSWVGGSDHKPFMQQTWKSEADGESWVRELPAERRLEELSGESRLVEVPATNARRAELE</sequence>
<evidence type="ECO:0000313" key="4">
    <source>
        <dbReference type="EMBL" id="KAI1880144.1"/>
    </source>
</evidence>
<feature type="chain" id="PRO_5040133838" evidence="3">
    <location>
        <begin position="25"/>
        <end position="301"/>
    </location>
</feature>
<dbReference type="EMBL" id="JAFIMR010000003">
    <property type="protein sequence ID" value="KAI1880144.1"/>
    <property type="molecule type" value="Genomic_DNA"/>
</dbReference>
<feature type="transmembrane region" description="Helical" evidence="2">
    <location>
        <begin position="198"/>
        <end position="226"/>
    </location>
</feature>
<feature type="compositionally biased region" description="Low complexity" evidence="1">
    <location>
        <begin position="159"/>
        <end position="178"/>
    </location>
</feature>
<feature type="region of interest" description="Disordered" evidence="1">
    <location>
        <begin position="234"/>
        <end position="267"/>
    </location>
</feature>
<proteinExistence type="predicted"/>
<keyword evidence="2" id="KW-0472">Membrane</keyword>
<feature type="signal peptide" evidence="3">
    <location>
        <begin position="1"/>
        <end position="24"/>
    </location>
</feature>
<evidence type="ECO:0000256" key="3">
    <source>
        <dbReference type="SAM" id="SignalP"/>
    </source>
</evidence>
<keyword evidence="3" id="KW-0732">Signal</keyword>
<keyword evidence="5" id="KW-1185">Reference proteome</keyword>
<feature type="compositionally biased region" description="Polar residues" evidence="1">
    <location>
        <begin position="184"/>
        <end position="194"/>
    </location>
</feature>
<evidence type="ECO:0000256" key="1">
    <source>
        <dbReference type="SAM" id="MobiDB-lite"/>
    </source>
</evidence>
<keyword evidence="2" id="KW-0812">Transmembrane</keyword>
<protein>
    <submittedName>
        <fullName evidence="4">Uncharacterized protein</fullName>
    </submittedName>
</protein>
<evidence type="ECO:0000256" key="2">
    <source>
        <dbReference type="SAM" id="Phobius"/>
    </source>
</evidence>
<dbReference type="AlphaFoldDB" id="A0A9Q0ATL9"/>
<feature type="region of interest" description="Disordered" evidence="1">
    <location>
        <begin position="159"/>
        <end position="195"/>
    </location>
</feature>
<dbReference type="Proteomes" id="UP000829685">
    <property type="component" value="Unassembled WGS sequence"/>
</dbReference>
<gene>
    <name evidence="4" type="ORF">JX265_001765</name>
</gene>
<organism evidence="4 5">
    <name type="scientific">Neoarthrinium moseri</name>
    <dbReference type="NCBI Taxonomy" id="1658444"/>
    <lineage>
        <taxon>Eukaryota</taxon>
        <taxon>Fungi</taxon>
        <taxon>Dikarya</taxon>
        <taxon>Ascomycota</taxon>
        <taxon>Pezizomycotina</taxon>
        <taxon>Sordariomycetes</taxon>
        <taxon>Xylariomycetidae</taxon>
        <taxon>Amphisphaeriales</taxon>
        <taxon>Apiosporaceae</taxon>
        <taxon>Neoarthrinium</taxon>
    </lineage>
</organism>